<keyword evidence="5" id="KW-0813">Transport</keyword>
<dbReference type="RefSeq" id="WP_015724669.1">
    <property type="nucleotide sequence ID" value="NC_014972.1"/>
</dbReference>
<keyword evidence="5" id="KW-1003">Cell membrane</keyword>
<keyword evidence="4 5" id="KW-0472">Membrane</keyword>
<evidence type="ECO:0000256" key="2">
    <source>
        <dbReference type="ARBA" id="ARBA00022692"/>
    </source>
</evidence>
<proteinExistence type="inferred from homology"/>
<dbReference type="GO" id="GO:0009977">
    <property type="term" value="F:proton motive force dependent protein transmembrane transporter activity"/>
    <property type="evidence" value="ECO:0007669"/>
    <property type="project" value="TreeGrafter"/>
</dbReference>
<evidence type="ECO:0000313" key="6">
    <source>
        <dbReference type="EMBL" id="ADW18129.1"/>
    </source>
</evidence>
<keyword evidence="3 5" id="KW-1133">Transmembrane helix</keyword>
<protein>
    <recommendedName>
        <fullName evidence="5">Sec-independent protein translocase protein TatC</fullName>
    </recommendedName>
</protein>
<dbReference type="PRINTS" id="PR01840">
    <property type="entry name" value="TATCFAMILY"/>
</dbReference>
<comment type="subunit">
    <text evidence="5">Forms a complex with TatA.</text>
</comment>
<dbReference type="InterPro" id="IPR002033">
    <property type="entry name" value="TatC"/>
</dbReference>
<feature type="transmembrane region" description="Helical" evidence="5">
    <location>
        <begin position="74"/>
        <end position="95"/>
    </location>
</feature>
<keyword evidence="2 5" id="KW-0812">Transmembrane</keyword>
<name>A0A7U4DPJ3_DESPD</name>
<keyword evidence="5" id="KW-0811">Translocation</keyword>
<keyword evidence="7" id="KW-1185">Reference proteome</keyword>
<dbReference type="EMBL" id="CP002364">
    <property type="protein sequence ID" value="ADW18129.1"/>
    <property type="molecule type" value="Genomic_DNA"/>
</dbReference>
<evidence type="ECO:0000256" key="3">
    <source>
        <dbReference type="ARBA" id="ARBA00022989"/>
    </source>
</evidence>
<dbReference type="Pfam" id="PF00902">
    <property type="entry name" value="TatC"/>
    <property type="match status" value="1"/>
</dbReference>
<dbReference type="Proteomes" id="UP000006365">
    <property type="component" value="Chromosome"/>
</dbReference>
<dbReference type="AlphaFoldDB" id="A0A7U4DPJ3"/>
<feature type="transmembrane region" description="Helical" evidence="5">
    <location>
        <begin position="151"/>
        <end position="173"/>
    </location>
</feature>
<dbReference type="GO" id="GO:0043953">
    <property type="term" value="P:protein transport by the Tat complex"/>
    <property type="evidence" value="ECO:0007669"/>
    <property type="project" value="UniProtKB-UniRule"/>
</dbReference>
<comment type="subcellular location">
    <subcellularLocation>
        <location evidence="5">Cell inner membrane</location>
        <topology evidence="5">Multi-pass membrane protein</topology>
    </subcellularLocation>
    <subcellularLocation>
        <location evidence="1">Membrane</location>
        <topology evidence="1">Multi-pass membrane protein</topology>
    </subcellularLocation>
</comment>
<comment type="function">
    <text evidence="5">Part of the twin-arginine translocation (Tat) system that transports large folded proteins containing a characteristic twin-arginine motif in their signal peptide across membranes.</text>
</comment>
<evidence type="ECO:0000256" key="4">
    <source>
        <dbReference type="ARBA" id="ARBA00023136"/>
    </source>
</evidence>
<evidence type="ECO:0000256" key="5">
    <source>
        <dbReference type="HAMAP-Rule" id="MF_00902"/>
    </source>
</evidence>
<evidence type="ECO:0000313" key="7">
    <source>
        <dbReference type="Proteomes" id="UP000006365"/>
    </source>
</evidence>
<dbReference type="KEGG" id="dpr:Despr_1981"/>
<keyword evidence="5" id="KW-0997">Cell inner membrane</keyword>
<evidence type="ECO:0000256" key="1">
    <source>
        <dbReference type="ARBA" id="ARBA00004141"/>
    </source>
</evidence>
<comment type="similarity">
    <text evidence="5">Belongs to the TatC family.</text>
</comment>
<comment type="caution">
    <text evidence="5">Lacks conserved residue(s) required for the propagation of feature annotation.</text>
</comment>
<reference evidence="6 7" key="1">
    <citation type="journal article" date="2011" name="Stand. Genomic Sci.">
        <title>Complete genome sequence of Desulfobulbus propionicus type strain (1pr3).</title>
        <authorList>
            <person name="Pagani I."/>
            <person name="Lapidus A."/>
            <person name="Nolan M."/>
            <person name="Lucas S."/>
            <person name="Hammon N."/>
            <person name="Deshpande S."/>
            <person name="Cheng J.F."/>
            <person name="Chertkov O."/>
            <person name="Davenport K."/>
            <person name="Tapia R."/>
            <person name="Han C."/>
            <person name="Goodwin L."/>
            <person name="Pitluck S."/>
            <person name="Liolios K."/>
            <person name="Mavromatis K."/>
            <person name="Ivanova N."/>
            <person name="Mikhailova N."/>
            <person name="Pati A."/>
            <person name="Chen A."/>
            <person name="Palaniappan K."/>
            <person name="Land M."/>
            <person name="Hauser L."/>
            <person name="Chang Y.J."/>
            <person name="Jeffries C.D."/>
            <person name="Detter J.C."/>
            <person name="Brambilla E."/>
            <person name="Kannan K.P."/>
            <person name="Djao O.D."/>
            <person name="Rohde M."/>
            <person name="Pukall R."/>
            <person name="Spring S."/>
            <person name="Goker M."/>
            <person name="Sikorski J."/>
            <person name="Woyke T."/>
            <person name="Bristow J."/>
            <person name="Eisen J.A."/>
            <person name="Markowitz V."/>
            <person name="Hugenholtz P."/>
            <person name="Kyrpides N.C."/>
            <person name="Klenk H.P."/>
        </authorList>
    </citation>
    <scope>NUCLEOTIDE SEQUENCE [LARGE SCALE GENOMIC DNA]</scope>
    <source>
        <strain evidence="7">ATCC 33891 / DSM 2032 / 1pr3</strain>
    </source>
</reference>
<dbReference type="NCBIfam" id="TIGR00945">
    <property type="entry name" value="tatC"/>
    <property type="match status" value="1"/>
</dbReference>
<feature type="transmembrane region" description="Helical" evidence="5">
    <location>
        <begin position="194"/>
        <end position="218"/>
    </location>
</feature>
<dbReference type="GO" id="GO:0033281">
    <property type="term" value="C:TAT protein transport complex"/>
    <property type="evidence" value="ECO:0007669"/>
    <property type="project" value="UniProtKB-UniRule"/>
</dbReference>
<dbReference type="PANTHER" id="PTHR30371:SF0">
    <property type="entry name" value="SEC-INDEPENDENT PROTEIN TRANSLOCASE PROTEIN TATC, CHLOROPLASTIC-RELATED"/>
    <property type="match status" value="1"/>
</dbReference>
<dbReference type="GO" id="GO:0065002">
    <property type="term" value="P:intracellular protein transmembrane transport"/>
    <property type="evidence" value="ECO:0007669"/>
    <property type="project" value="TreeGrafter"/>
</dbReference>
<organism evidence="6 7">
    <name type="scientific">Desulfobulbus propionicus (strain ATCC 33891 / DSM 2032 / VKM B-1956 / 1pr3)</name>
    <dbReference type="NCBI Taxonomy" id="577650"/>
    <lineage>
        <taxon>Bacteria</taxon>
        <taxon>Pseudomonadati</taxon>
        <taxon>Thermodesulfobacteriota</taxon>
        <taxon>Desulfobulbia</taxon>
        <taxon>Desulfobulbales</taxon>
        <taxon>Desulfobulbaceae</taxon>
        <taxon>Desulfobulbus</taxon>
    </lineage>
</organism>
<gene>
    <name evidence="5" type="primary">tatC</name>
    <name evidence="6" type="ordered locus">Despr_1981</name>
</gene>
<feature type="transmembrane region" description="Helical" evidence="5">
    <location>
        <begin position="107"/>
        <end position="131"/>
    </location>
</feature>
<dbReference type="PANTHER" id="PTHR30371">
    <property type="entry name" value="SEC-INDEPENDENT PROTEIN TRANSLOCASE PROTEIN TATC"/>
    <property type="match status" value="1"/>
</dbReference>
<keyword evidence="5" id="KW-0653">Protein transport</keyword>
<feature type="transmembrane region" description="Helical" evidence="5">
    <location>
        <begin position="20"/>
        <end position="36"/>
    </location>
</feature>
<dbReference type="HAMAP" id="MF_00902">
    <property type="entry name" value="TatC"/>
    <property type="match status" value="1"/>
</dbReference>
<accession>A0A7U4DPJ3</accession>
<sequence>MMFEALEQFRPHQEELRRRLIHCFLALALTSTVAYLCKDQIAAWCMQPLYQAYPQLGKLVYTKLTEAFLSYLKLSLLVGLIAALPFMLYQCWLFIAPGLLDHEKRTVRAIVLWATLLFAAGGLFAFFIVLPRMLHYFMSYASPTLQPMLKLGLYLTFAARMILAFGIAFEIPFLMVMAIRTRLIQKDHFRKKRLYFYIAIVILAFLLTTGELTATILLSFPLFGLYEAGIIAGGVFGGTTNRPSTEGPSAA</sequence>